<dbReference type="PANTHER" id="PTHR31739:SF22">
    <property type="entry name" value="9-BETA-PIMARA-7,15-DIENE SYNTHASE, CHLOROPLASTIC"/>
    <property type="match status" value="1"/>
</dbReference>
<dbReference type="eggNOG" id="ENOG502QVGX">
    <property type="taxonomic scope" value="Eukaryota"/>
</dbReference>
<gene>
    <name evidence="3" type="ORF">TRIUR3_04996</name>
</gene>
<dbReference type="EMBL" id="KD251520">
    <property type="protein sequence ID" value="EMS48218.1"/>
    <property type="molecule type" value="Genomic_DNA"/>
</dbReference>
<organism evidence="3">
    <name type="scientific">Triticum urartu</name>
    <name type="common">Red wild einkorn</name>
    <name type="synonym">Crithodium urartu</name>
    <dbReference type="NCBI Taxonomy" id="4572"/>
    <lineage>
        <taxon>Eukaryota</taxon>
        <taxon>Viridiplantae</taxon>
        <taxon>Streptophyta</taxon>
        <taxon>Embryophyta</taxon>
        <taxon>Tracheophyta</taxon>
        <taxon>Spermatophyta</taxon>
        <taxon>Magnoliopsida</taxon>
        <taxon>Liliopsida</taxon>
        <taxon>Poales</taxon>
        <taxon>Poaceae</taxon>
        <taxon>BOP clade</taxon>
        <taxon>Pooideae</taxon>
        <taxon>Triticodae</taxon>
        <taxon>Triticeae</taxon>
        <taxon>Triticinae</taxon>
        <taxon>Triticum</taxon>
    </lineage>
</organism>
<name>M7YD68_TRIUA</name>
<evidence type="ECO:0000259" key="2">
    <source>
        <dbReference type="Pfam" id="PF03936"/>
    </source>
</evidence>
<dbReference type="PANTHER" id="PTHR31739">
    <property type="entry name" value="ENT-COPALYL DIPHOSPHATE SYNTHASE, CHLOROPLASTIC"/>
    <property type="match status" value="1"/>
</dbReference>
<evidence type="ECO:0000313" key="3">
    <source>
        <dbReference type="EMBL" id="EMS48218.1"/>
    </source>
</evidence>
<dbReference type="Pfam" id="PF03936">
    <property type="entry name" value="Terpene_synth_C"/>
    <property type="match status" value="1"/>
</dbReference>
<accession>M7YD68</accession>
<dbReference type="SUPFAM" id="SSF48576">
    <property type="entry name" value="Terpenoid synthases"/>
    <property type="match status" value="1"/>
</dbReference>
<dbReference type="Proteomes" id="UP000015106">
    <property type="component" value="Chromosome 2"/>
</dbReference>
<dbReference type="InterPro" id="IPR008949">
    <property type="entry name" value="Isoprenoid_synthase_dom_sf"/>
</dbReference>
<dbReference type="InterPro" id="IPR050148">
    <property type="entry name" value="Terpene_synthase-like"/>
</dbReference>
<protein>
    <submittedName>
        <fullName evidence="3">Ent-kaur-16-ene synthase, chloroplastic</fullName>
    </submittedName>
</protein>
<dbReference type="GO" id="GO:0000287">
    <property type="term" value="F:magnesium ion binding"/>
    <property type="evidence" value="ECO:0007669"/>
    <property type="project" value="InterPro"/>
</dbReference>
<dbReference type="Gramene" id="TuG1812G0200000340.01.T01">
    <property type="protein sequence ID" value="TuG1812G0200000340.01.T01"/>
    <property type="gene ID" value="TuG1812G0200000340.01"/>
</dbReference>
<evidence type="ECO:0000256" key="1">
    <source>
        <dbReference type="ARBA" id="ARBA00022723"/>
    </source>
</evidence>
<dbReference type="GO" id="GO:0010333">
    <property type="term" value="F:terpene synthase activity"/>
    <property type="evidence" value="ECO:0007669"/>
    <property type="project" value="InterPro"/>
</dbReference>
<evidence type="ECO:0000313" key="4">
    <source>
        <dbReference type="EnsemblPlants" id="TuG1812G0200000340.01.T01"/>
    </source>
</evidence>
<dbReference type="Gene3D" id="1.10.600.10">
    <property type="entry name" value="Farnesyl Diphosphate Synthase"/>
    <property type="match status" value="1"/>
</dbReference>
<dbReference type="STRING" id="4572.M7YD68"/>
<sequence>MASAVQNCDVTKHLDETWLHYMMSAATEAKWQRNQYVPTVEEYMTEALTSYGMGPIILTSLYFVQKKLLKHILNDPEYSELLRLMGTCGRLLNDTQGFERESRDGKLNIISLLVLQIPCP</sequence>
<reference evidence="4" key="3">
    <citation type="submission" date="2022-06" db="UniProtKB">
        <authorList>
            <consortium name="EnsemblPlants"/>
        </authorList>
    </citation>
    <scope>IDENTIFICATION</scope>
</reference>
<dbReference type="InterPro" id="IPR005630">
    <property type="entry name" value="Terpene_synthase_metal-bd"/>
</dbReference>
<reference evidence="3 5" key="1">
    <citation type="journal article" date="2013" name="Nature">
        <title>Draft genome of the wheat A-genome progenitor Triticum urartu.</title>
        <authorList>
            <person name="Ling H.Q."/>
            <person name="Zhao S."/>
            <person name="Liu D."/>
            <person name="Wang J."/>
            <person name="Sun H."/>
            <person name="Zhang C."/>
            <person name="Fan H."/>
            <person name="Li D."/>
            <person name="Dong L."/>
            <person name="Tao Y."/>
            <person name="Gao C."/>
            <person name="Wu H."/>
            <person name="Li Y."/>
            <person name="Cui Y."/>
            <person name="Guo X."/>
            <person name="Zheng S."/>
            <person name="Wang B."/>
            <person name="Yu K."/>
            <person name="Liang Q."/>
            <person name="Yang W."/>
            <person name="Lou X."/>
            <person name="Chen J."/>
            <person name="Feng M."/>
            <person name="Jian J."/>
            <person name="Zhang X."/>
            <person name="Luo G."/>
            <person name="Jiang Y."/>
            <person name="Liu J."/>
            <person name="Wang Z."/>
            <person name="Sha Y."/>
            <person name="Zhang B."/>
            <person name="Wu H."/>
            <person name="Tang D."/>
            <person name="Shen Q."/>
            <person name="Xue P."/>
            <person name="Zou S."/>
            <person name="Wang X."/>
            <person name="Liu X."/>
            <person name="Wang F."/>
            <person name="Yang Y."/>
            <person name="An X."/>
            <person name="Dong Z."/>
            <person name="Zhang K."/>
            <person name="Zhang X."/>
            <person name="Luo M.C."/>
            <person name="Dvorak J."/>
            <person name="Tong Y."/>
            <person name="Wang J."/>
            <person name="Yang H."/>
            <person name="Li Z."/>
            <person name="Wang D."/>
            <person name="Zhang A."/>
            <person name="Wang J."/>
        </authorList>
    </citation>
    <scope>NUCLEOTIDE SEQUENCE</scope>
    <source>
        <strain evidence="5">cv. G1812</strain>
    </source>
</reference>
<dbReference type="EnsemblPlants" id="TuG1812G0200000340.01.T01">
    <property type="protein sequence ID" value="TuG1812G0200000340.01.T01"/>
    <property type="gene ID" value="TuG1812G0200000340.01"/>
</dbReference>
<keyword evidence="1" id="KW-0479">Metal-binding</keyword>
<evidence type="ECO:0000313" key="5">
    <source>
        <dbReference type="Proteomes" id="UP000015106"/>
    </source>
</evidence>
<feature type="domain" description="Terpene synthase metal-binding" evidence="2">
    <location>
        <begin position="5"/>
        <end position="116"/>
    </location>
</feature>
<reference evidence="4" key="2">
    <citation type="submission" date="2018-03" db="EMBL/GenBank/DDBJ databases">
        <title>The Triticum urartu genome reveals the dynamic nature of wheat genome evolution.</title>
        <authorList>
            <person name="Ling H."/>
            <person name="Ma B."/>
            <person name="Shi X."/>
            <person name="Liu H."/>
            <person name="Dong L."/>
            <person name="Sun H."/>
            <person name="Cao Y."/>
            <person name="Gao Q."/>
            <person name="Zheng S."/>
            <person name="Li Y."/>
            <person name="Yu Y."/>
            <person name="Du H."/>
            <person name="Qi M."/>
            <person name="Li Y."/>
            <person name="Yu H."/>
            <person name="Cui Y."/>
            <person name="Wang N."/>
            <person name="Chen C."/>
            <person name="Wu H."/>
            <person name="Zhao Y."/>
            <person name="Zhang J."/>
            <person name="Li Y."/>
            <person name="Zhou W."/>
            <person name="Zhang B."/>
            <person name="Hu W."/>
            <person name="Eijk M."/>
            <person name="Tang J."/>
            <person name="Witsenboer H."/>
            <person name="Zhao S."/>
            <person name="Li Z."/>
            <person name="Zhang A."/>
            <person name="Wang D."/>
            <person name="Liang C."/>
        </authorList>
    </citation>
    <scope>NUCLEOTIDE SEQUENCE [LARGE SCALE GENOMIC DNA]</scope>
    <source>
        <strain evidence="4">cv. G1812</strain>
    </source>
</reference>
<proteinExistence type="predicted"/>
<dbReference type="GO" id="GO:0016102">
    <property type="term" value="P:diterpenoid biosynthetic process"/>
    <property type="evidence" value="ECO:0007669"/>
    <property type="project" value="TreeGrafter"/>
</dbReference>
<dbReference type="AlphaFoldDB" id="M7YD68"/>
<keyword evidence="5" id="KW-1185">Reference proteome</keyword>